<feature type="transmembrane region" description="Helical" evidence="2">
    <location>
        <begin position="101"/>
        <end position="123"/>
    </location>
</feature>
<evidence type="ECO:0000256" key="1">
    <source>
        <dbReference type="ARBA" id="ARBA00009172"/>
    </source>
</evidence>
<keyword evidence="2" id="KW-0812">Transmembrane</keyword>
<reference evidence="3 4" key="1">
    <citation type="journal article" date="2018" name="Sci. Rep.">
        <title>Genomic signatures of local adaptation to the degree of environmental predictability in rotifers.</title>
        <authorList>
            <person name="Franch-Gras L."/>
            <person name="Hahn C."/>
            <person name="Garcia-Roger E.M."/>
            <person name="Carmona M.J."/>
            <person name="Serra M."/>
            <person name="Gomez A."/>
        </authorList>
    </citation>
    <scope>NUCLEOTIDE SEQUENCE [LARGE SCALE GENOMIC DNA]</scope>
    <source>
        <strain evidence="3">HYR1</strain>
    </source>
</reference>
<dbReference type="InterPro" id="IPR036259">
    <property type="entry name" value="MFS_trans_sf"/>
</dbReference>
<accession>A0A3M7PE21</accession>
<evidence type="ECO:0000313" key="4">
    <source>
        <dbReference type="Proteomes" id="UP000276133"/>
    </source>
</evidence>
<organism evidence="3 4">
    <name type="scientific">Brachionus plicatilis</name>
    <name type="common">Marine rotifer</name>
    <name type="synonym">Brachionus muelleri</name>
    <dbReference type="NCBI Taxonomy" id="10195"/>
    <lineage>
        <taxon>Eukaryota</taxon>
        <taxon>Metazoa</taxon>
        <taxon>Spiralia</taxon>
        <taxon>Gnathifera</taxon>
        <taxon>Rotifera</taxon>
        <taxon>Eurotatoria</taxon>
        <taxon>Monogononta</taxon>
        <taxon>Pseudotrocha</taxon>
        <taxon>Ploima</taxon>
        <taxon>Brachionidae</taxon>
        <taxon>Brachionus</taxon>
    </lineage>
</organism>
<comment type="caution">
    <text evidence="3">The sequence shown here is derived from an EMBL/GenBank/DDBJ whole genome shotgun (WGS) entry which is preliminary data.</text>
</comment>
<dbReference type="SUPFAM" id="SSF103473">
    <property type="entry name" value="MFS general substrate transporter"/>
    <property type="match status" value="1"/>
</dbReference>
<feature type="transmembrane region" description="Helical" evidence="2">
    <location>
        <begin position="207"/>
        <end position="229"/>
    </location>
</feature>
<protein>
    <submittedName>
        <fullName evidence="3">Uncharacterized protein</fullName>
    </submittedName>
</protein>
<feature type="transmembrane region" description="Helical" evidence="2">
    <location>
        <begin position="52"/>
        <end position="70"/>
    </location>
</feature>
<dbReference type="STRING" id="10195.A0A3M7PE21"/>
<evidence type="ECO:0000256" key="2">
    <source>
        <dbReference type="SAM" id="Phobius"/>
    </source>
</evidence>
<feature type="transmembrane region" description="Helical" evidence="2">
    <location>
        <begin position="77"/>
        <end position="95"/>
    </location>
</feature>
<comment type="similarity">
    <text evidence="1">Belongs to the unc-93 family.</text>
</comment>
<dbReference type="AlphaFoldDB" id="A0A3M7PE21"/>
<keyword evidence="2" id="KW-1133">Transmembrane helix</keyword>
<gene>
    <name evidence="3" type="ORF">BpHYR1_017526</name>
</gene>
<keyword evidence="2" id="KW-0472">Membrane</keyword>
<dbReference type="EMBL" id="REGN01011450">
    <property type="protein sequence ID" value="RMZ97376.1"/>
    <property type="molecule type" value="Genomic_DNA"/>
</dbReference>
<feature type="transmembrane region" description="Helical" evidence="2">
    <location>
        <begin position="144"/>
        <end position="168"/>
    </location>
</feature>
<dbReference type="InterPro" id="IPR051951">
    <property type="entry name" value="UNC-93_regulatory"/>
</dbReference>
<dbReference type="PANTHER" id="PTHR19444">
    <property type="entry name" value="UNC-93 RELATED"/>
    <property type="match status" value="1"/>
</dbReference>
<sequence>MWCFNLSEKQKVYKNFIAFNICFILIFACFNVIAMIASVLNQDGSLGNGSQAIINGVTFLTGLVWPQVFIELIGFKFTLALAETCYLLFFVANTFPSWATLVPGSIFAGFGNSLSWPTLGIYFTILSKKYSQINNIPFVNAQTLLFGIFGFIFFLNYILGSIWIGTILEIEDLPLNSSYDYSQSCGLNNCPLTPLPEATSNPTLSSVYVLCGVINGACFLSIIIALLFVDDLKYDENLNPIQRGKIDFEKI</sequence>
<evidence type="ECO:0000313" key="3">
    <source>
        <dbReference type="EMBL" id="RMZ97376.1"/>
    </source>
</evidence>
<feature type="transmembrane region" description="Helical" evidence="2">
    <location>
        <begin position="16"/>
        <end position="40"/>
    </location>
</feature>
<keyword evidence="4" id="KW-1185">Reference proteome</keyword>
<dbReference type="PANTHER" id="PTHR19444:SF13">
    <property type="entry name" value="PROTEIN UNC-93 HOMOLOG A"/>
    <property type="match status" value="1"/>
</dbReference>
<dbReference type="OrthoDB" id="78663at2759"/>
<dbReference type="Proteomes" id="UP000276133">
    <property type="component" value="Unassembled WGS sequence"/>
</dbReference>
<proteinExistence type="inferred from homology"/>
<feature type="non-terminal residue" evidence="3">
    <location>
        <position position="251"/>
    </location>
</feature>
<name>A0A3M7PE21_BRAPC</name>